<dbReference type="EMBL" id="CBTJ020000108">
    <property type="protein sequence ID" value="CDI04392.1"/>
    <property type="molecule type" value="Genomic_DNA"/>
</dbReference>
<feature type="compositionally biased region" description="Polar residues" evidence="1">
    <location>
        <begin position="33"/>
        <end position="42"/>
    </location>
</feature>
<evidence type="ECO:0000313" key="3">
    <source>
        <dbReference type="Proteomes" id="UP000035760"/>
    </source>
</evidence>
<reference evidence="2" key="2">
    <citation type="submission" date="2014-03" db="EMBL/GenBank/DDBJ databases">
        <title>Candidatus Competibacter-lineage genomes retrieved from metagenomes reveal functional metabolic diversity.</title>
        <authorList>
            <person name="McIlroy S.J."/>
            <person name="Albertsen M."/>
            <person name="Andresen E.K."/>
            <person name="Saunders A.M."/>
            <person name="Kristiansen R."/>
            <person name="Stokholm-Bjerregaard M."/>
            <person name="Nielsen K.L."/>
            <person name="Nielsen P.H."/>
        </authorList>
    </citation>
    <scope>NUCLEOTIDE SEQUENCE</scope>
    <source>
        <strain evidence="2">Run_A_D11</strain>
    </source>
</reference>
<feature type="region of interest" description="Disordered" evidence="1">
    <location>
        <begin position="1"/>
        <end position="42"/>
    </location>
</feature>
<protein>
    <submittedName>
        <fullName evidence="2">Uncharacterized protein</fullName>
    </submittedName>
</protein>
<feature type="compositionally biased region" description="Basic residues" evidence="1">
    <location>
        <begin position="19"/>
        <end position="32"/>
    </location>
</feature>
<reference evidence="2" key="1">
    <citation type="submission" date="2013-07" db="EMBL/GenBank/DDBJ databases">
        <authorList>
            <person name="McIlroy S."/>
        </authorList>
    </citation>
    <scope>NUCLEOTIDE SEQUENCE [LARGE SCALE GENOMIC DNA]</scope>
    <source>
        <strain evidence="2">Run_A_D11</strain>
    </source>
</reference>
<accession>W6M9R9</accession>
<dbReference type="Proteomes" id="UP000035760">
    <property type="component" value="Unassembled WGS sequence"/>
</dbReference>
<name>W6M9R9_9GAMM</name>
<keyword evidence="3" id="KW-1185">Reference proteome</keyword>
<sequence length="42" mass="4822">MRHSVTDQSDLASWMTSTPRKKPQPLKTKTKSRQNVPKLNAK</sequence>
<comment type="caution">
    <text evidence="2">The sequence shown here is derived from an EMBL/GenBank/DDBJ whole genome shotgun (WGS) entry which is preliminary data.</text>
</comment>
<proteinExistence type="predicted"/>
<feature type="compositionally biased region" description="Polar residues" evidence="1">
    <location>
        <begin position="1"/>
        <end position="18"/>
    </location>
</feature>
<dbReference type="AlphaFoldDB" id="W6M9R9"/>
<gene>
    <name evidence="2" type="ORF">BN873_950075</name>
</gene>
<evidence type="ECO:0000256" key="1">
    <source>
        <dbReference type="SAM" id="MobiDB-lite"/>
    </source>
</evidence>
<evidence type="ECO:0000313" key="2">
    <source>
        <dbReference type="EMBL" id="CDI04392.1"/>
    </source>
</evidence>
<organism evidence="2 3">
    <name type="scientific">Candidatus Competibacter denitrificans Run_A_D11</name>
    <dbReference type="NCBI Taxonomy" id="1400863"/>
    <lineage>
        <taxon>Bacteria</taxon>
        <taxon>Pseudomonadati</taxon>
        <taxon>Pseudomonadota</taxon>
        <taxon>Gammaproteobacteria</taxon>
        <taxon>Candidatus Competibacteraceae</taxon>
        <taxon>Candidatus Competibacter</taxon>
    </lineage>
</organism>